<evidence type="ECO:0000259" key="1">
    <source>
        <dbReference type="Pfam" id="PF02540"/>
    </source>
</evidence>
<dbReference type="Pfam" id="PF02540">
    <property type="entry name" value="NAD_synthase"/>
    <property type="match status" value="1"/>
</dbReference>
<dbReference type="NCBIfam" id="TIGR00268">
    <property type="entry name" value="ATP-dependent sacrificial sulfur transferase LarE"/>
    <property type="match status" value="1"/>
</dbReference>
<name>A0A098E6Z7_9ZZZZ</name>
<evidence type="ECO:0000313" key="2">
    <source>
        <dbReference type="EMBL" id="CEG11753.1"/>
    </source>
</evidence>
<feature type="domain" description="NAD/GMP synthase" evidence="1">
    <location>
        <begin position="28"/>
        <end position="95"/>
    </location>
</feature>
<dbReference type="GO" id="GO:0016783">
    <property type="term" value="F:sulfurtransferase activity"/>
    <property type="evidence" value="ECO:0007669"/>
    <property type="project" value="InterPro"/>
</dbReference>
<dbReference type="SUPFAM" id="SSF52402">
    <property type="entry name" value="Adenine nucleotide alpha hydrolases-like"/>
    <property type="match status" value="1"/>
</dbReference>
<sequence>MCEKNNNGHKTNNAIDEKYENLLNLIKNLKGVVVAFSGGVDSSVVAYAAHKILGKNALAVTIDSFVMPRKEIMCAKKIAKEIEISHIVVKDKENKDDQNFENFLKNPADRCYFCKKQDIEILKQIAKKYDIEAIADGTNADDLKDTGRFGIKALREEGVISPLAEVGLTKQEIRKIAGKIKLTNAEKPSMACLASRIPCNEPLTKERIKRIEKAENLINGMLSSKRAKNLINIRVRDHKNIARIECNVEGIGLIIKNRNKIVRALKNLNYEYVVLDLEGYSK</sequence>
<dbReference type="InterPro" id="IPR005232">
    <property type="entry name" value="LarE"/>
</dbReference>
<gene>
    <name evidence="2" type="ORF">MSIBF_A1670013</name>
</gene>
<dbReference type="CDD" id="cd01990">
    <property type="entry name" value="LarE-like"/>
    <property type="match status" value="1"/>
</dbReference>
<accession>A0A098E6Z7</accession>
<organism evidence="2">
    <name type="scientific">groundwater metagenome</name>
    <dbReference type="NCBI Taxonomy" id="717931"/>
    <lineage>
        <taxon>unclassified sequences</taxon>
        <taxon>metagenomes</taxon>
        <taxon>ecological metagenomes</taxon>
    </lineage>
</organism>
<dbReference type="PANTHER" id="PTHR43169:SF2">
    <property type="entry name" value="NAD_GMP SYNTHASE DOMAIN-CONTAINING PROTEIN"/>
    <property type="match status" value="1"/>
</dbReference>
<dbReference type="PANTHER" id="PTHR43169">
    <property type="entry name" value="EXSB FAMILY PROTEIN"/>
    <property type="match status" value="1"/>
</dbReference>
<dbReference type="InterPro" id="IPR052188">
    <property type="entry name" value="Ni-pincer_cofactor_biosynth"/>
</dbReference>
<reference evidence="2" key="1">
    <citation type="submission" date="2014-09" db="EMBL/GenBank/DDBJ databases">
        <authorList>
            <person name="Probst J Alexander"/>
        </authorList>
    </citation>
    <scope>NUCLEOTIDE SEQUENCE</scope>
</reference>
<proteinExistence type="predicted"/>
<dbReference type="InterPro" id="IPR022310">
    <property type="entry name" value="NAD/GMP_synthase"/>
</dbReference>
<dbReference type="Gene3D" id="3.40.50.620">
    <property type="entry name" value="HUPs"/>
    <property type="match status" value="1"/>
</dbReference>
<dbReference type="PIRSF" id="PIRSF006661">
    <property type="entry name" value="PP-lp_UCP006661"/>
    <property type="match status" value="1"/>
</dbReference>
<protein>
    <recommendedName>
        <fullName evidence="1">NAD/GMP synthase domain-containing protein</fullName>
    </recommendedName>
</protein>
<dbReference type="GO" id="GO:0006163">
    <property type="term" value="P:purine nucleotide metabolic process"/>
    <property type="evidence" value="ECO:0007669"/>
    <property type="project" value="UniProtKB-ARBA"/>
</dbReference>
<dbReference type="EMBL" id="CCXY01000076">
    <property type="protein sequence ID" value="CEG11753.1"/>
    <property type="molecule type" value="Genomic_DNA"/>
</dbReference>
<dbReference type="AlphaFoldDB" id="A0A098E6Z7"/>
<dbReference type="InterPro" id="IPR014729">
    <property type="entry name" value="Rossmann-like_a/b/a_fold"/>
</dbReference>